<accession>A0ACB8E1M5</accession>
<organism evidence="1 2">
    <name type="scientific">Dermacentor silvarum</name>
    <name type="common">Tick</name>
    <dbReference type="NCBI Taxonomy" id="543639"/>
    <lineage>
        <taxon>Eukaryota</taxon>
        <taxon>Metazoa</taxon>
        <taxon>Ecdysozoa</taxon>
        <taxon>Arthropoda</taxon>
        <taxon>Chelicerata</taxon>
        <taxon>Arachnida</taxon>
        <taxon>Acari</taxon>
        <taxon>Parasitiformes</taxon>
        <taxon>Ixodida</taxon>
        <taxon>Ixodoidea</taxon>
        <taxon>Ixodidae</taxon>
        <taxon>Rhipicephalinae</taxon>
        <taxon>Dermacentor</taxon>
    </lineage>
</organism>
<sequence>MSLQFDVPWPRCGRGMPLTSAVRVRCSVVLVLYSMVVVCFVFGGVFVLGPRVGLVTVTILAAVVFVRPTWKRLANVILNCGDVKTTLMTASSECVTPMIRRVRFVSALQSAKVKWLIIASAIILLIETTGLYTMCWEKPYAQFTYPLEVDARELLRALEDGHAPAARPINSCERYRFKIRNDRKCAEVNGTVRLLLLVKSALQHRSQRDAIRLSWGFESRFSDVVIRRVFMLGTGEPETQDEVDAEYARHKDLVQADFIDSYYNNTIKTMLGFRWAFQHCRKAEFVLFVDDDYYVSVKNLLKFIRNPWGLSAVDSEEENTPATFVGDGRLWAGFVFARSRPMRHRWSKWYLSLDEYPYSRFPPYVTAGAFVLSQPALVDLYQVAQYTRPFRFDDIFLGIVARKAGLRPLHSDAFRFWGRPEYPEDFEGLVAAHGFSDPELLVRVWEQQKSRGQA</sequence>
<dbReference type="Proteomes" id="UP000821865">
    <property type="component" value="Chromosome 1"/>
</dbReference>
<comment type="caution">
    <text evidence="1">The sequence shown here is derived from an EMBL/GenBank/DDBJ whole genome shotgun (WGS) entry which is preliminary data.</text>
</comment>
<proteinExistence type="predicted"/>
<gene>
    <name evidence="1" type="ORF">HPB49_017868</name>
</gene>
<keyword evidence="2" id="KW-1185">Reference proteome</keyword>
<reference evidence="1" key="1">
    <citation type="submission" date="2020-05" db="EMBL/GenBank/DDBJ databases">
        <title>Large-scale comparative analyses of tick genomes elucidate their genetic diversity and vector capacities.</title>
        <authorList>
            <person name="Jia N."/>
            <person name="Wang J."/>
            <person name="Shi W."/>
            <person name="Du L."/>
            <person name="Sun Y."/>
            <person name="Zhan W."/>
            <person name="Jiang J."/>
            <person name="Wang Q."/>
            <person name="Zhang B."/>
            <person name="Ji P."/>
            <person name="Sakyi L.B."/>
            <person name="Cui X."/>
            <person name="Yuan T."/>
            <person name="Jiang B."/>
            <person name="Yang W."/>
            <person name="Lam T.T.-Y."/>
            <person name="Chang Q."/>
            <person name="Ding S."/>
            <person name="Wang X."/>
            <person name="Zhu J."/>
            <person name="Ruan X."/>
            <person name="Zhao L."/>
            <person name="Wei J."/>
            <person name="Que T."/>
            <person name="Du C."/>
            <person name="Cheng J."/>
            <person name="Dai P."/>
            <person name="Han X."/>
            <person name="Huang E."/>
            <person name="Gao Y."/>
            <person name="Liu J."/>
            <person name="Shao H."/>
            <person name="Ye R."/>
            <person name="Li L."/>
            <person name="Wei W."/>
            <person name="Wang X."/>
            <person name="Wang C."/>
            <person name="Yang T."/>
            <person name="Huo Q."/>
            <person name="Li W."/>
            <person name="Guo W."/>
            <person name="Chen H."/>
            <person name="Zhou L."/>
            <person name="Ni X."/>
            <person name="Tian J."/>
            <person name="Zhou Y."/>
            <person name="Sheng Y."/>
            <person name="Liu T."/>
            <person name="Pan Y."/>
            <person name="Xia L."/>
            <person name="Li J."/>
            <person name="Zhao F."/>
            <person name="Cao W."/>
        </authorList>
    </citation>
    <scope>NUCLEOTIDE SEQUENCE</scope>
    <source>
        <strain evidence="1">Dsil-2018</strain>
    </source>
</reference>
<evidence type="ECO:0000313" key="1">
    <source>
        <dbReference type="EMBL" id="KAH7980640.1"/>
    </source>
</evidence>
<protein>
    <submittedName>
        <fullName evidence="1">Uncharacterized protein</fullName>
    </submittedName>
</protein>
<evidence type="ECO:0000313" key="2">
    <source>
        <dbReference type="Proteomes" id="UP000821865"/>
    </source>
</evidence>
<dbReference type="EMBL" id="CM023470">
    <property type="protein sequence ID" value="KAH7980640.1"/>
    <property type="molecule type" value="Genomic_DNA"/>
</dbReference>
<name>A0ACB8E1M5_DERSI</name>